<feature type="region of interest" description="Disordered" evidence="1">
    <location>
        <begin position="67"/>
        <end position="192"/>
    </location>
</feature>
<dbReference type="Proteomes" id="UP000239917">
    <property type="component" value="Unassembled WGS sequence"/>
</dbReference>
<evidence type="ECO:0000256" key="2">
    <source>
        <dbReference type="SAM" id="Phobius"/>
    </source>
</evidence>
<dbReference type="OrthoDB" id="5406098at2"/>
<evidence type="ECO:0000313" key="3">
    <source>
        <dbReference type="EMBL" id="PPI83601.1"/>
    </source>
</evidence>
<reference evidence="3 4" key="1">
    <citation type="submission" date="2018-01" db="EMBL/GenBank/DDBJ databases">
        <title>Complete genome sequences of the type strains of Marinobacter flavimaris and Marinobacter maroccanus.</title>
        <authorList>
            <person name="Palau M."/>
            <person name="Boujida N."/>
            <person name="Manresa A."/>
            <person name="Minana-Galbis D."/>
        </authorList>
    </citation>
    <scope>NUCLEOTIDE SEQUENCE [LARGE SCALE GENOMIC DNA]</scope>
    <source>
        <strain evidence="3 4">N4</strain>
    </source>
</reference>
<proteinExistence type="predicted"/>
<feature type="compositionally biased region" description="Pro residues" evidence="1">
    <location>
        <begin position="119"/>
        <end position="135"/>
    </location>
</feature>
<dbReference type="EMBL" id="PSSX01000012">
    <property type="protein sequence ID" value="PPI83601.1"/>
    <property type="molecule type" value="Genomic_DNA"/>
</dbReference>
<feature type="compositionally biased region" description="Low complexity" evidence="1">
    <location>
        <begin position="81"/>
        <end position="91"/>
    </location>
</feature>
<dbReference type="SUPFAM" id="SSF48452">
    <property type="entry name" value="TPR-like"/>
    <property type="match status" value="1"/>
</dbReference>
<dbReference type="RefSeq" id="WP_104322390.1">
    <property type="nucleotide sequence ID" value="NZ_PSSX01000012.1"/>
</dbReference>
<keyword evidence="4" id="KW-1185">Reference proteome</keyword>
<accession>A0A2S5Z8F5</accession>
<keyword evidence="2" id="KW-1133">Transmembrane helix</keyword>
<sequence>MSLLNDALRAAEQRQNRPEVAVAYAGHSQPAGHRRYGLWVLVLLAAVLIGASVFWFMTRDSGEAMSTQVNTRPASETVSESNASGNAGSGNTPVDSQSADVRQVVAEPVASPVGNEPVSEPPPVPEPDAAAPPEPKAQEVTQKVTKLREPEPRPEPVIVEAAEQETAASKPVVAENKPAQEAEAPTPTVKQVRETPEAIDRRVSRDLSSLLRSGETREAEQRLQELAATQAAIASREVFARQMLVQGMPDRALAWLPVSVTDSDAGLRLLRARALHAKGGLSEALATLENNVPAVNQNAEYRVTLATLLQQAGRNTDAARHWSALIAQDDSRAAWWVGLAIALETGGEINSAVRAYSQAAQLPGLSPSLADYVRERLKALQAG</sequence>
<keyword evidence="2" id="KW-0472">Membrane</keyword>
<name>A0A2S5Z8F5_9GAMM</name>
<protein>
    <submittedName>
        <fullName evidence="3">MSHA biogenesis protein MshN</fullName>
    </submittedName>
</protein>
<feature type="transmembrane region" description="Helical" evidence="2">
    <location>
        <begin position="36"/>
        <end position="57"/>
    </location>
</feature>
<organism evidence="3 4">
    <name type="scientific">Marinobacter maroccanus</name>
    <dbReference type="NCBI Taxonomy" id="2055143"/>
    <lineage>
        <taxon>Bacteria</taxon>
        <taxon>Pseudomonadati</taxon>
        <taxon>Pseudomonadota</taxon>
        <taxon>Gammaproteobacteria</taxon>
        <taxon>Pseudomonadales</taxon>
        <taxon>Marinobacteraceae</taxon>
        <taxon>Marinobacter</taxon>
    </lineage>
</organism>
<gene>
    <name evidence="3" type="ORF">KEHDKFFH_13565</name>
</gene>
<evidence type="ECO:0000256" key="1">
    <source>
        <dbReference type="SAM" id="MobiDB-lite"/>
    </source>
</evidence>
<dbReference type="Gene3D" id="1.25.40.10">
    <property type="entry name" value="Tetratricopeptide repeat domain"/>
    <property type="match status" value="1"/>
</dbReference>
<dbReference type="AlphaFoldDB" id="A0A2S5Z8F5"/>
<evidence type="ECO:0000313" key="4">
    <source>
        <dbReference type="Proteomes" id="UP000239917"/>
    </source>
</evidence>
<keyword evidence="2" id="KW-0812">Transmembrane</keyword>
<dbReference type="InterPro" id="IPR011990">
    <property type="entry name" value="TPR-like_helical_dom_sf"/>
</dbReference>
<feature type="compositionally biased region" description="Polar residues" evidence="1">
    <location>
        <begin position="67"/>
        <end position="80"/>
    </location>
</feature>
<comment type="caution">
    <text evidence="3">The sequence shown here is derived from an EMBL/GenBank/DDBJ whole genome shotgun (WGS) entry which is preliminary data.</text>
</comment>